<dbReference type="AlphaFoldDB" id="A0AAW6WCV1"/>
<evidence type="ECO:0008006" key="4">
    <source>
        <dbReference type="Google" id="ProtNLM"/>
    </source>
</evidence>
<dbReference type="Proteomes" id="UP001173223">
    <property type="component" value="Unassembled WGS sequence"/>
</dbReference>
<dbReference type="InterPro" id="IPR036390">
    <property type="entry name" value="WH_DNA-bd_sf"/>
</dbReference>
<feature type="compositionally biased region" description="Basic and acidic residues" evidence="1">
    <location>
        <begin position="116"/>
        <end position="145"/>
    </location>
</feature>
<gene>
    <name evidence="2" type="ORF">MWG07_09330</name>
</gene>
<evidence type="ECO:0000313" key="2">
    <source>
        <dbReference type="EMBL" id="MDK4512448.1"/>
    </source>
</evidence>
<dbReference type="EMBL" id="JAMGTK010000016">
    <property type="protein sequence ID" value="MDK4512448.1"/>
    <property type="molecule type" value="Genomic_DNA"/>
</dbReference>
<keyword evidence="3" id="KW-1185">Reference proteome</keyword>
<protein>
    <recommendedName>
        <fullName evidence="4">Phage protein</fullName>
    </recommendedName>
</protein>
<dbReference type="RefSeq" id="WP_285049151.1">
    <property type="nucleotide sequence ID" value="NZ_JAMGTK010000016.1"/>
</dbReference>
<dbReference type="SUPFAM" id="SSF46785">
    <property type="entry name" value="Winged helix' DNA-binding domain"/>
    <property type="match status" value="1"/>
</dbReference>
<proteinExistence type="predicted"/>
<reference evidence="2" key="1">
    <citation type="journal article" date="2022" name="Gene">
        <title>A genome-led study on the pathogenesis of Fusobacterium necrophorum infections.</title>
        <authorList>
            <person name="Thapa G."/>
            <person name="Jayal A."/>
            <person name="Sikazwe E."/>
            <person name="Perry T."/>
            <person name="Mohammed Al Balushi A."/>
            <person name="Livingstone P."/>
        </authorList>
    </citation>
    <scope>NUCLEOTIDE SEQUENCE</scope>
    <source>
        <strain evidence="2">BRON_8</strain>
    </source>
</reference>
<comment type="caution">
    <text evidence="2">The sequence shown here is derived from an EMBL/GenBank/DDBJ whole genome shotgun (WGS) entry which is preliminary data.</text>
</comment>
<accession>A0AAW6WCV1</accession>
<evidence type="ECO:0000256" key="1">
    <source>
        <dbReference type="SAM" id="MobiDB-lite"/>
    </source>
</evidence>
<evidence type="ECO:0000313" key="3">
    <source>
        <dbReference type="Proteomes" id="UP001173223"/>
    </source>
</evidence>
<sequence>MRFITTLNNQKCMEWGLNATQGILVSLLYEANSWAKEIIIEDKVYYFVSRNLVLQELPMFFEKADTVYRTLKVLAEKGIIEYIKHKNMDLIRLTEKGKTWNFIKNNSEKNPTLEENSEKFPSELGKKSENNSEKNPTYKDTNKHKDINNNIKENIKRKILIQLEQEDIQTSLKEKIKEWVEFRCEIKKPLKTYRPISKILNSSWVRQPDAIKFMEWCMNREWQGLEEEFYLSFCKTKTKKIPEEIKPEDYAREVEEYYASLK</sequence>
<reference evidence="2" key="2">
    <citation type="submission" date="2022-04" db="EMBL/GenBank/DDBJ databases">
        <authorList>
            <person name="Livingstone P.G."/>
        </authorList>
    </citation>
    <scope>NUCLEOTIDE SEQUENCE</scope>
    <source>
        <strain evidence="2">BRON_8</strain>
    </source>
</reference>
<name>A0AAW6WCV1_9FUSO</name>
<feature type="region of interest" description="Disordered" evidence="1">
    <location>
        <begin position="104"/>
        <end position="145"/>
    </location>
</feature>
<organism evidence="2 3">
    <name type="scientific">Fusobacterium necrophorum</name>
    <dbReference type="NCBI Taxonomy" id="859"/>
    <lineage>
        <taxon>Bacteria</taxon>
        <taxon>Fusobacteriati</taxon>
        <taxon>Fusobacteriota</taxon>
        <taxon>Fusobacteriia</taxon>
        <taxon>Fusobacteriales</taxon>
        <taxon>Fusobacteriaceae</taxon>
        <taxon>Fusobacterium</taxon>
    </lineage>
</organism>
<feature type="compositionally biased region" description="Polar residues" evidence="1">
    <location>
        <begin position="104"/>
        <end position="114"/>
    </location>
</feature>